<dbReference type="Pfam" id="PF20074">
    <property type="entry name" value="DUF6470"/>
    <property type="match status" value="1"/>
</dbReference>
<proteinExistence type="predicted"/>
<evidence type="ECO:0000313" key="2">
    <source>
        <dbReference type="Proteomes" id="UP000192738"/>
    </source>
</evidence>
<name>A0A1W1YVI2_9FIRM</name>
<accession>A0A1W1YVI2</accession>
<dbReference type="AlphaFoldDB" id="A0A1W1YVI2"/>
<dbReference type="OrthoDB" id="1680451at2"/>
<gene>
    <name evidence="1" type="ORF">SAMN04488500_102215</name>
</gene>
<sequence>MLRLNISQQYAKIDITTERPFLGMKTTASKLDIQTEPATVEIRQPQGELEIDNRPFRASYGIKDHGEFLRDCAELGKQTALETIGRIAQEGDRLAAIETQENAIANIAAESSYPPAPEITWAHLEKPIIHYTAHPVEFTPIEGHVTINVEPGTLDMDYRPGTVNIRMAQYQSIKMWTTGSAVDMSA</sequence>
<keyword evidence="2" id="KW-1185">Reference proteome</keyword>
<dbReference type="RefSeq" id="WP_084574120.1">
    <property type="nucleotide sequence ID" value="NZ_CP155572.1"/>
</dbReference>
<organism evidence="1 2">
    <name type="scientific">Sporomusa malonica</name>
    <dbReference type="NCBI Taxonomy" id="112901"/>
    <lineage>
        <taxon>Bacteria</taxon>
        <taxon>Bacillati</taxon>
        <taxon>Bacillota</taxon>
        <taxon>Negativicutes</taxon>
        <taxon>Selenomonadales</taxon>
        <taxon>Sporomusaceae</taxon>
        <taxon>Sporomusa</taxon>
    </lineage>
</organism>
<reference evidence="1 2" key="1">
    <citation type="submission" date="2017-04" db="EMBL/GenBank/DDBJ databases">
        <authorList>
            <person name="Afonso C.L."/>
            <person name="Miller P.J."/>
            <person name="Scott M.A."/>
            <person name="Spackman E."/>
            <person name="Goraichik I."/>
            <person name="Dimitrov K.M."/>
            <person name="Suarez D.L."/>
            <person name="Swayne D.E."/>
        </authorList>
    </citation>
    <scope>NUCLEOTIDE SEQUENCE [LARGE SCALE GENOMIC DNA]</scope>
    <source>
        <strain evidence="1 2">DSM 5090</strain>
    </source>
</reference>
<dbReference type="STRING" id="112901.SAMN04488500_102215"/>
<evidence type="ECO:0000313" key="1">
    <source>
        <dbReference type="EMBL" id="SMC39841.1"/>
    </source>
</evidence>
<dbReference type="EMBL" id="FWXI01000002">
    <property type="protein sequence ID" value="SMC39841.1"/>
    <property type="molecule type" value="Genomic_DNA"/>
</dbReference>
<dbReference type="Proteomes" id="UP000192738">
    <property type="component" value="Unassembled WGS sequence"/>
</dbReference>
<protein>
    <submittedName>
        <fullName evidence="1">Uncharacterized protein</fullName>
    </submittedName>
</protein>
<dbReference type="InterPro" id="IPR045527">
    <property type="entry name" value="DUF6470"/>
</dbReference>